<protein>
    <submittedName>
        <fullName evidence="5">T-complex protein 1 subunit theta</fullName>
    </submittedName>
</protein>
<evidence type="ECO:0000256" key="1">
    <source>
        <dbReference type="ARBA" id="ARBA00022741"/>
    </source>
</evidence>
<dbReference type="Gene3D" id="3.50.7.10">
    <property type="entry name" value="GroEL"/>
    <property type="match status" value="1"/>
</dbReference>
<keyword evidence="6" id="KW-1185">Reference proteome</keyword>
<dbReference type="InterPro" id="IPR017998">
    <property type="entry name" value="Chaperone_TCP-1"/>
</dbReference>
<dbReference type="Proteomes" id="UP000499080">
    <property type="component" value="Unassembled WGS sequence"/>
</dbReference>
<evidence type="ECO:0000256" key="4">
    <source>
        <dbReference type="SAM" id="SignalP"/>
    </source>
</evidence>
<sequence length="114" mass="12600">MLLYLFIYIIPNALILSVLVKPEKGAFNVDNVRVIKIIGSGVDSSSIVEGMMFKKIVEGDVQKAEKATVAVFTCPFDSLMTETKGTVLIQSANELLNYSRGEENLMEQQIKEIA</sequence>
<comment type="caution">
    <text evidence="5">The sequence shown here is derived from an EMBL/GenBank/DDBJ whole genome shotgun (WGS) entry which is preliminary data.</text>
</comment>
<reference evidence="5 6" key="1">
    <citation type="journal article" date="2019" name="Sci. Rep.">
        <title>Orb-weaving spider Araneus ventricosus genome elucidates the spidroin gene catalogue.</title>
        <authorList>
            <person name="Kono N."/>
            <person name="Nakamura H."/>
            <person name="Ohtoshi R."/>
            <person name="Moran D.A.P."/>
            <person name="Shinohara A."/>
            <person name="Yoshida Y."/>
            <person name="Fujiwara M."/>
            <person name="Mori M."/>
            <person name="Tomita M."/>
            <person name="Arakawa K."/>
        </authorList>
    </citation>
    <scope>NUCLEOTIDE SEQUENCE [LARGE SCALE GENOMIC DNA]</scope>
</reference>
<accession>A0A4Y2KXM8</accession>
<dbReference type="InterPro" id="IPR002423">
    <property type="entry name" value="Cpn60/GroEL/TCP-1"/>
</dbReference>
<dbReference type="InterPro" id="IPR027410">
    <property type="entry name" value="TCP-1-like_intermed_sf"/>
</dbReference>
<proteinExistence type="predicted"/>
<dbReference type="EMBL" id="BGPR01116118">
    <property type="protein sequence ID" value="GBN06106.1"/>
    <property type="molecule type" value="Genomic_DNA"/>
</dbReference>
<feature type="signal peptide" evidence="4">
    <location>
        <begin position="1"/>
        <end position="17"/>
    </location>
</feature>
<keyword evidence="3" id="KW-0143">Chaperone</keyword>
<keyword evidence="1" id="KW-0547">Nucleotide-binding</keyword>
<dbReference type="Pfam" id="PF00118">
    <property type="entry name" value="Cpn60_TCP1"/>
    <property type="match status" value="1"/>
</dbReference>
<evidence type="ECO:0000256" key="3">
    <source>
        <dbReference type="ARBA" id="ARBA00023186"/>
    </source>
</evidence>
<evidence type="ECO:0000313" key="6">
    <source>
        <dbReference type="Proteomes" id="UP000499080"/>
    </source>
</evidence>
<organism evidence="5 6">
    <name type="scientific">Araneus ventricosus</name>
    <name type="common">Orbweaver spider</name>
    <name type="synonym">Epeira ventricosa</name>
    <dbReference type="NCBI Taxonomy" id="182803"/>
    <lineage>
        <taxon>Eukaryota</taxon>
        <taxon>Metazoa</taxon>
        <taxon>Ecdysozoa</taxon>
        <taxon>Arthropoda</taxon>
        <taxon>Chelicerata</taxon>
        <taxon>Arachnida</taxon>
        <taxon>Araneae</taxon>
        <taxon>Araneomorphae</taxon>
        <taxon>Entelegynae</taxon>
        <taxon>Araneoidea</taxon>
        <taxon>Araneidae</taxon>
        <taxon>Araneus</taxon>
    </lineage>
</organism>
<dbReference type="OrthoDB" id="1748577at2759"/>
<name>A0A4Y2KXM8_ARAVE</name>
<gene>
    <name evidence="5" type="primary">CCT8_6</name>
    <name evidence="5" type="ORF">AVEN_81818_1</name>
</gene>
<evidence type="ECO:0000313" key="5">
    <source>
        <dbReference type="EMBL" id="GBN06106.1"/>
    </source>
</evidence>
<dbReference type="GO" id="GO:0005524">
    <property type="term" value="F:ATP binding"/>
    <property type="evidence" value="ECO:0007669"/>
    <property type="project" value="UniProtKB-KW"/>
</dbReference>
<dbReference type="GO" id="GO:0140662">
    <property type="term" value="F:ATP-dependent protein folding chaperone"/>
    <property type="evidence" value="ECO:0007669"/>
    <property type="project" value="InterPro"/>
</dbReference>
<dbReference type="AlphaFoldDB" id="A0A4Y2KXM8"/>
<dbReference type="InterPro" id="IPR027409">
    <property type="entry name" value="GroEL-like_apical_dom_sf"/>
</dbReference>
<feature type="non-terminal residue" evidence="5">
    <location>
        <position position="114"/>
    </location>
</feature>
<evidence type="ECO:0000256" key="2">
    <source>
        <dbReference type="ARBA" id="ARBA00022840"/>
    </source>
</evidence>
<feature type="chain" id="PRO_5021205142" evidence="4">
    <location>
        <begin position="18"/>
        <end position="114"/>
    </location>
</feature>
<dbReference type="Gene3D" id="3.30.260.10">
    <property type="entry name" value="TCP-1-like chaperonin intermediate domain"/>
    <property type="match status" value="1"/>
</dbReference>
<keyword evidence="4" id="KW-0732">Signal</keyword>
<keyword evidence="2" id="KW-0067">ATP-binding</keyword>
<dbReference type="SUPFAM" id="SSF52029">
    <property type="entry name" value="GroEL apical domain-like"/>
    <property type="match status" value="1"/>
</dbReference>
<dbReference type="PANTHER" id="PTHR11353">
    <property type="entry name" value="CHAPERONIN"/>
    <property type="match status" value="1"/>
</dbReference>